<evidence type="ECO:0000313" key="2">
    <source>
        <dbReference type="Proteomes" id="UP001230654"/>
    </source>
</evidence>
<dbReference type="Proteomes" id="UP001230654">
    <property type="component" value="Unassembled WGS sequence"/>
</dbReference>
<reference evidence="1 2" key="1">
    <citation type="submission" date="2023-07" db="EMBL/GenBank/DDBJ databases">
        <title>Comparative genomics of wheat-associated soil bacteria to identify genetic determinants of phenazine resistance.</title>
        <authorList>
            <person name="Mouncey N."/>
        </authorList>
    </citation>
    <scope>NUCLEOTIDE SEQUENCE [LARGE SCALE GENOMIC DNA]</scope>
    <source>
        <strain evidence="1 2">B2I6</strain>
    </source>
</reference>
<dbReference type="EMBL" id="JAUSWV010000002">
    <property type="protein sequence ID" value="MDQ0578527.1"/>
    <property type="molecule type" value="Genomic_DNA"/>
</dbReference>
<dbReference type="RefSeq" id="WP_307161139.1">
    <property type="nucleotide sequence ID" value="NZ_JAUSWV010000002.1"/>
</dbReference>
<evidence type="ECO:0000313" key="1">
    <source>
        <dbReference type="EMBL" id="MDQ0578527.1"/>
    </source>
</evidence>
<sequence>MATSSLTRDAELLALHTGMSYQQAFQIAGATRRRDPLIPRPAGVQELLERWVLRTIAWPSHDPVYPWGIVWYGRRGNT</sequence>
<organism evidence="1 2">
    <name type="scientific">Streptomyces rishiriensis</name>
    <dbReference type="NCBI Taxonomy" id="68264"/>
    <lineage>
        <taxon>Bacteria</taxon>
        <taxon>Bacillati</taxon>
        <taxon>Actinomycetota</taxon>
        <taxon>Actinomycetes</taxon>
        <taxon>Kitasatosporales</taxon>
        <taxon>Streptomycetaceae</taxon>
        <taxon>Streptomyces</taxon>
    </lineage>
</organism>
<proteinExistence type="predicted"/>
<gene>
    <name evidence="1" type="ORF">QF030_000705</name>
</gene>
<protein>
    <submittedName>
        <fullName evidence="1">Uncharacterized protein</fullName>
    </submittedName>
</protein>
<keyword evidence="2" id="KW-1185">Reference proteome</keyword>
<name>A0ABU0NHD0_STRRH</name>
<comment type="caution">
    <text evidence="1">The sequence shown here is derived from an EMBL/GenBank/DDBJ whole genome shotgun (WGS) entry which is preliminary data.</text>
</comment>
<accession>A0ABU0NHD0</accession>